<dbReference type="STRING" id="402600.SAMN05216188_114178"/>
<dbReference type="Proteomes" id="UP000199352">
    <property type="component" value="Unassembled WGS sequence"/>
</dbReference>
<name>A0A1H9RIZ6_9PSEU</name>
<accession>A0A1H9RIZ6</accession>
<dbReference type="RefSeq" id="WP_177221373.1">
    <property type="nucleotide sequence ID" value="NZ_FOFR01000014.1"/>
</dbReference>
<feature type="region of interest" description="Disordered" evidence="1">
    <location>
        <begin position="1"/>
        <end position="53"/>
    </location>
</feature>
<feature type="compositionally biased region" description="Basic and acidic residues" evidence="1">
    <location>
        <begin position="36"/>
        <end position="53"/>
    </location>
</feature>
<sequence>MADPDTTPLIPDAPHAPGTPSLDDLDVPDPVIPRETPAEEHIDDETGHQEPPD</sequence>
<dbReference type="EMBL" id="FOFR01000014">
    <property type="protein sequence ID" value="SER72684.1"/>
    <property type="molecule type" value="Genomic_DNA"/>
</dbReference>
<gene>
    <name evidence="2" type="ORF">SAMN05216188_114178</name>
</gene>
<evidence type="ECO:0000313" key="2">
    <source>
        <dbReference type="EMBL" id="SER72684.1"/>
    </source>
</evidence>
<evidence type="ECO:0000256" key="1">
    <source>
        <dbReference type="SAM" id="MobiDB-lite"/>
    </source>
</evidence>
<proteinExistence type="predicted"/>
<reference evidence="3" key="1">
    <citation type="submission" date="2016-10" db="EMBL/GenBank/DDBJ databases">
        <authorList>
            <person name="Varghese N."/>
            <person name="Submissions S."/>
        </authorList>
    </citation>
    <scope>NUCLEOTIDE SEQUENCE [LARGE SCALE GENOMIC DNA]</scope>
    <source>
        <strain evidence="3">CGMCC 4.3525</strain>
    </source>
</reference>
<protein>
    <submittedName>
        <fullName evidence="2">Uncharacterized protein</fullName>
    </submittedName>
</protein>
<dbReference type="AlphaFoldDB" id="A0A1H9RIZ6"/>
<keyword evidence="3" id="KW-1185">Reference proteome</keyword>
<organism evidence="2 3">
    <name type="scientific">Lentzea xinjiangensis</name>
    <dbReference type="NCBI Taxonomy" id="402600"/>
    <lineage>
        <taxon>Bacteria</taxon>
        <taxon>Bacillati</taxon>
        <taxon>Actinomycetota</taxon>
        <taxon>Actinomycetes</taxon>
        <taxon>Pseudonocardiales</taxon>
        <taxon>Pseudonocardiaceae</taxon>
        <taxon>Lentzea</taxon>
    </lineage>
</organism>
<evidence type="ECO:0000313" key="3">
    <source>
        <dbReference type="Proteomes" id="UP000199352"/>
    </source>
</evidence>